<dbReference type="Pfam" id="PF02911">
    <property type="entry name" value="Formyl_trans_C"/>
    <property type="match status" value="1"/>
</dbReference>
<dbReference type="EC" id="2.1.2.9" evidence="3"/>
<dbReference type="Gene3D" id="3.10.25.10">
    <property type="entry name" value="Formyl transferase, C-terminal domain"/>
    <property type="match status" value="1"/>
</dbReference>
<evidence type="ECO:0000256" key="1">
    <source>
        <dbReference type="ARBA" id="ARBA00002606"/>
    </source>
</evidence>
<evidence type="ECO:0000259" key="9">
    <source>
        <dbReference type="Pfam" id="PF02911"/>
    </source>
</evidence>
<evidence type="ECO:0000256" key="2">
    <source>
        <dbReference type="ARBA" id="ARBA00010699"/>
    </source>
</evidence>
<dbReference type="InterPro" id="IPR044135">
    <property type="entry name" value="Met-tRNA-FMT_C"/>
</dbReference>
<dbReference type="GO" id="GO:0004479">
    <property type="term" value="F:methionyl-tRNA formyltransferase activity"/>
    <property type="evidence" value="ECO:0007669"/>
    <property type="project" value="UniProtKB-EC"/>
</dbReference>
<keyword evidence="5" id="KW-0808">Transferase</keyword>
<gene>
    <name evidence="10" type="ORF">AKJ09_03918</name>
</gene>
<feature type="domain" description="Formyl transferase C-terminal" evidence="9">
    <location>
        <begin position="50"/>
        <end position="130"/>
    </location>
</feature>
<dbReference type="CDD" id="cd08704">
    <property type="entry name" value="Met_tRNA_FMT_C"/>
    <property type="match status" value="1"/>
</dbReference>
<evidence type="ECO:0000256" key="5">
    <source>
        <dbReference type="ARBA" id="ARBA00022679"/>
    </source>
</evidence>
<dbReference type="AlphaFoldDB" id="A0A0K1PVW3"/>
<keyword evidence="11" id="KW-1185">Reference proteome</keyword>
<evidence type="ECO:0000256" key="4">
    <source>
        <dbReference type="ARBA" id="ARBA00016014"/>
    </source>
</evidence>
<feature type="region of interest" description="Disordered" evidence="8">
    <location>
        <begin position="1"/>
        <end position="55"/>
    </location>
</feature>
<comment type="catalytic activity">
    <reaction evidence="7">
        <text>L-methionyl-tRNA(fMet) + (6R)-10-formyltetrahydrofolate = N-formyl-L-methionyl-tRNA(fMet) + (6S)-5,6,7,8-tetrahydrofolate + H(+)</text>
        <dbReference type="Rhea" id="RHEA:24380"/>
        <dbReference type="Rhea" id="RHEA-COMP:9952"/>
        <dbReference type="Rhea" id="RHEA-COMP:9953"/>
        <dbReference type="ChEBI" id="CHEBI:15378"/>
        <dbReference type="ChEBI" id="CHEBI:57453"/>
        <dbReference type="ChEBI" id="CHEBI:78530"/>
        <dbReference type="ChEBI" id="CHEBI:78844"/>
        <dbReference type="ChEBI" id="CHEBI:195366"/>
        <dbReference type="EC" id="2.1.2.9"/>
    </reaction>
</comment>
<dbReference type="InterPro" id="IPR005793">
    <property type="entry name" value="Formyl_trans_C"/>
</dbReference>
<accession>A0A0K1PVW3</accession>
<evidence type="ECO:0000256" key="3">
    <source>
        <dbReference type="ARBA" id="ARBA00012261"/>
    </source>
</evidence>
<dbReference type="STRING" id="1391654.AKJ09_03918"/>
<dbReference type="InterPro" id="IPR037022">
    <property type="entry name" value="Formyl_trans_C_sf"/>
</dbReference>
<proteinExistence type="inferred from homology"/>
<evidence type="ECO:0000313" key="11">
    <source>
        <dbReference type="Proteomes" id="UP000064967"/>
    </source>
</evidence>
<feature type="compositionally biased region" description="Basic and acidic residues" evidence="8">
    <location>
        <begin position="1"/>
        <end position="10"/>
    </location>
</feature>
<comment type="function">
    <text evidence="1">Attaches a formyl group to the free amino group of methionyl-tRNA(fMet). The formyl group appears to play a dual role in the initiator identity of N-formylmethionyl-tRNA by promoting its recognition by IF2 and preventing the misappropriation of this tRNA by the elongation apparatus.</text>
</comment>
<dbReference type="SUPFAM" id="SSF50486">
    <property type="entry name" value="FMT C-terminal domain-like"/>
    <property type="match status" value="1"/>
</dbReference>
<sequence>MERVAPRQEARSAFAGAPSRNRRSIRQRPAAQDDRPRREPRHRRPQPSDDELELRWTEDAASVVRRVRAASPWPGAFTEIGDELLVLTRARATTNYPRTLAPGQAFVRKDGIAIVRTSDAAVELLEGRFDDAEDDAPTLDASALAEVVHAARDIES</sequence>
<dbReference type="Proteomes" id="UP000064967">
    <property type="component" value="Chromosome"/>
</dbReference>
<name>A0A0K1PVW3_9BACT</name>
<protein>
    <recommendedName>
        <fullName evidence="4">Methionyl-tRNA formyltransferase</fullName>
        <ecNumber evidence="3">2.1.2.9</ecNumber>
    </recommendedName>
</protein>
<keyword evidence="6" id="KW-0648">Protein biosynthesis</keyword>
<evidence type="ECO:0000256" key="8">
    <source>
        <dbReference type="SAM" id="MobiDB-lite"/>
    </source>
</evidence>
<comment type="similarity">
    <text evidence="2">Belongs to the Fmt family.</text>
</comment>
<dbReference type="RefSeq" id="WP_146648419.1">
    <property type="nucleotide sequence ID" value="NZ_CP012333.1"/>
</dbReference>
<evidence type="ECO:0000313" key="10">
    <source>
        <dbReference type="EMBL" id="AKU97254.1"/>
    </source>
</evidence>
<dbReference type="KEGG" id="llu:AKJ09_03918"/>
<evidence type="ECO:0000256" key="7">
    <source>
        <dbReference type="ARBA" id="ARBA00048558"/>
    </source>
</evidence>
<dbReference type="InterPro" id="IPR011034">
    <property type="entry name" value="Formyl_transferase-like_C_sf"/>
</dbReference>
<reference evidence="10 11" key="1">
    <citation type="submission" date="2015-08" db="EMBL/GenBank/DDBJ databases">
        <authorList>
            <person name="Babu N.S."/>
            <person name="Beckwith C.J."/>
            <person name="Beseler K.G."/>
            <person name="Brison A."/>
            <person name="Carone J.V."/>
            <person name="Caskin T.P."/>
            <person name="Diamond M."/>
            <person name="Durham M.E."/>
            <person name="Foxe J.M."/>
            <person name="Go M."/>
            <person name="Henderson B.A."/>
            <person name="Jones I.B."/>
            <person name="McGettigan J.A."/>
            <person name="Micheletti S.J."/>
            <person name="Nasrallah M.E."/>
            <person name="Ortiz D."/>
            <person name="Piller C.R."/>
            <person name="Privatt S.R."/>
            <person name="Schneider S.L."/>
            <person name="Sharp S."/>
            <person name="Smith T.C."/>
            <person name="Stanton J.D."/>
            <person name="Ullery H.E."/>
            <person name="Wilson R.J."/>
            <person name="Serrano M.G."/>
            <person name="Buck G."/>
            <person name="Lee V."/>
            <person name="Wang Y."/>
            <person name="Carvalho R."/>
            <person name="Voegtly L."/>
            <person name="Shi R."/>
            <person name="Duckworth R."/>
            <person name="Johnson A."/>
            <person name="Loviza R."/>
            <person name="Walstead R."/>
            <person name="Shah Z."/>
            <person name="Kiflezghi M."/>
            <person name="Wade K."/>
            <person name="Ball S.L."/>
            <person name="Bradley K.W."/>
            <person name="Asai D.J."/>
            <person name="Bowman C.A."/>
            <person name="Russell D.A."/>
            <person name="Pope W.H."/>
            <person name="Jacobs-Sera D."/>
            <person name="Hendrix R.W."/>
            <person name="Hatfull G.F."/>
        </authorList>
    </citation>
    <scope>NUCLEOTIDE SEQUENCE [LARGE SCALE GENOMIC DNA]</scope>
    <source>
        <strain evidence="10 11">DSM 27648</strain>
    </source>
</reference>
<organism evidence="10 11">
    <name type="scientific">Labilithrix luteola</name>
    <dbReference type="NCBI Taxonomy" id="1391654"/>
    <lineage>
        <taxon>Bacteria</taxon>
        <taxon>Pseudomonadati</taxon>
        <taxon>Myxococcota</taxon>
        <taxon>Polyangia</taxon>
        <taxon>Polyangiales</taxon>
        <taxon>Labilitrichaceae</taxon>
        <taxon>Labilithrix</taxon>
    </lineage>
</organism>
<evidence type="ECO:0000256" key="6">
    <source>
        <dbReference type="ARBA" id="ARBA00022917"/>
    </source>
</evidence>
<dbReference type="EMBL" id="CP012333">
    <property type="protein sequence ID" value="AKU97254.1"/>
    <property type="molecule type" value="Genomic_DNA"/>
</dbReference>